<name>Q7S6Q0_NEUCR</name>
<dbReference type="EMBL" id="CM002241">
    <property type="protein sequence ID" value="EAA31175.2"/>
    <property type="molecule type" value="Genomic_DNA"/>
</dbReference>
<dbReference type="AlphaFoldDB" id="Q7S6Q0"/>
<dbReference type="SUPFAM" id="SSF81383">
    <property type="entry name" value="F-box domain"/>
    <property type="match status" value="1"/>
</dbReference>
<proteinExistence type="predicted"/>
<gene>
    <name evidence="3" type="ORF">NCU04785</name>
</gene>
<feature type="region of interest" description="Disordered" evidence="1">
    <location>
        <begin position="1"/>
        <end position="40"/>
    </location>
</feature>
<evidence type="ECO:0000256" key="1">
    <source>
        <dbReference type="SAM" id="MobiDB-lite"/>
    </source>
</evidence>
<sequence>MNIPSTRTSNNQTVQKATMTSPEVSHHHHHHSPPSNPGQALALADLPHEILLLILSSLPTASDIAHLGLTCRRLRQLVTSEGWRAFVIARFPSLVQSIPVPAPSSSSSSSSLLLLGGQRGGGQHGGGQQKGSGNGQQNGSGSGGGGGGGGGGRYGWQDVAESLTWQSRCWDKRAVGFCAIYPASDFGGGTAGGGHGQRGGGGGGQGQGQQRGNMFQSVVDAHFDFATGRELLVWGAGEDLVARRRDWGGGQQKSKSAPKFSWFKASGHEEGFRKGYDDVRALHVVKGDVPLCGGGRGKGSGGVKKDGGGEEDGNGRGYGRAVVVGRDNGDLALVEAEGERFGKRIVKFKPHEGEEGERLVQDTINSVDVLYDTPGGRRLVAAATKKAVGVYALPDGEEEIGEDEEVSPVVVYDLQRSVLDSSTAQLCSAKWMGGQGNVMALALKGCSERLQYLSITESGWTHHTTAKSIIRSGGVGGLSIPDADICANSLSPVYANPHEQKSGGTTLLLSGWKDGTCRLQDLRTSSPYDAVYQDNIQPWDHVEAILTYGTERFVAGAGNSGATIKIFDFRWPKPYSYTSALPCLGRQPFPKPHQPFSKAPNAFATGRARCDHLVGLECHWHSLSKHLYYRPNATIFLPRGVPGHEHDRSNQHGFTRTWSLAKASDSAPNFYLGVSGGVIEANLQPTPSGPSKPVEIDPIYGYNYPYFTGPLPVTHSTFSPHSSRNQPQINQGVAEAYTAVPIKYSLMETGDGLSVEANDRSIRMPRMMGPFEPSSSYANPGSPFGRVPPTAPRADRERAAAAARGGHGGRGGGHGHRGGPSLGWNGNGWVTNRDGSATSQKQVREQWKEGVELPAGVRREHHRLDLKYQTTNHFVALLEDEKEETGLEGRVERMVV</sequence>
<dbReference type="KEGG" id="ncr:NCU04785"/>
<dbReference type="Proteomes" id="UP000001805">
    <property type="component" value="Chromosome 5, Linkage Group VI"/>
</dbReference>
<dbReference type="OrthoDB" id="1259151at2759"/>
<accession>Q7S6Q0</accession>
<protein>
    <recommendedName>
        <fullName evidence="2">F-box domain-containing protein</fullName>
    </recommendedName>
</protein>
<dbReference type="InterPro" id="IPR036047">
    <property type="entry name" value="F-box-like_dom_sf"/>
</dbReference>
<feature type="region of interest" description="Disordered" evidence="1">
    <location>
        <begin position="99"/>
        <end position="153"/>
    </location>
</feature>
<evidence type="ECO:0000259" key="2">
    <source>
        <dbReference type="PROSITE" id="PS50181"/>
    </source>
</evidence>
<dbReference type="GeneID" id="3876586"/>
<dbReference type="GO" id="GO:0031146">
    <property type="term" value="P:SCF-dependent proteasomal ubiquitin-dependent protein catabolic process"/>
    <property type="evidence" value="ECO:0000318"/>
    <property type="project" value="GO_Central"/>
</dbReference>
<feature type="compositionally biased region" description="Polar residues" evidence="1">
    <location>
        <begin position="828"/>
        <end position="840"/>
    </location>
</feature>
<dbReference type="Pfam" id="PF12937">
    <property type="entry name" value="F-box-like"/>
    <property type="match status" value="1"/>
</dbReference>
<feature type="compositionally biased region" description="Low complexity" evidence="1">
    <location>
        <begin position="104"/>
        <end position="116"/>
    </location>
</feature>
<dbReference type="RefSeq" id="XP_960411.2">
    <property type="nucleotide sequence ID" value="XM_955318.2"/>
</dbReference>
<dbReference type="Gene3D" id="1.20.1280.50">
    <property type="match status" value="1"/>
</dbReference>
<dbReference type="HOGENOM" id="CLU_015893_0_0_1"/>
<dbReference type="PaxDb" id="5141-EFNCRP00000004563"/>
<dbReference type="PANTHER" id="PTHR12874:SF9">
    <property type="entry name" value="F-BOX ONLY PROTEIN 48"/>
    <property type="match status" value="1"/>
</dbReference>
<dbReference type="GO" id="GO:0005737">
    <property type="term" value="C:cytoplasm"/>
    <property type="evidence" value="ECO:0000318"/>
    <property type="project" value="GO_Central"/>
</dbReference>
<dbReference type="InParanoid" id="Q7S6Q0"/>
<dbReference type="VEuPathDB" id="FungiDB:NCU04785"/>
<dbReference type="PROSITE" id="PS50181">
    <property type="entry name" value="FBOX"/>
    <property type="match status" value="1"/>
</dbReference>
<dbReference type="SMART" id="SM00256">
    <property type="entry name" value="FBOX"/>
    <property type="match status" value="1"/>
</dbReference>
<feature type="compositionally biased region" description="Gly residues" evidence="1">
    <location>
        <begin position="117"/>
        <end position="153"/>
    </location>
</feature>
<feature type="domain" description="F-box" evidence="2">
    <location>
        <begin position="40"/>
        <end position="86"/>
    </location>
</feature>
<feature type="region of interest" description="Disordered" evidence="1">
    <location>
        <begin position="190"/>
        <end position="211"/>
    </location>
</feature>
<feature type="compositionally biased region" description="Polar residues" evidence="1">
    <location>
        <begin position="1"/>
        <end position="20"/>
    </location>
</feature>
<dbReference type="InterPro" id="IPR001810">
    <property type="entry name" value="F-box_dom"/>
</dbReference>
<dbReference type="PANTHER" id="PTHR12874">
    <property type="entry name" value="F-BOX ONLY PROTEIN 48-RELATED"/>
    <property type="match status" value="1"/>
</dbReference>
<reference evidence="3 4" key="1">
    <citation type="journal article" date="2003" name="Nature">
        <title>The genome sequence of the filamentous fungus Neurospora crassa.</title>
        <authorList>
            <person name="Galagan J.E."/>
            <person name="Calvo S.E."/>
            <person name="Borkovich K.A."/>
            <person name="Selker E.U."/>
            <person name="Read N.D."/>
            <person name="Jaffe D."/>
            <person name="FitzHugh W."/>
            <person name="Ma L.J."/>
            <person name="Smirnov S."/>
            <person name="Purcell S."/>
            <person name="Rehman B."/>
            <person name="Elkins T."/>
            <person name="Engels R."/>
            <person name="Wang S."/>
            <person name="Nielsen C.B."/>
            <person name="Butler J."/>
            <person name="Endrizzi M."/>
            <person name="Qui D."/>
            <person name="Ianakiev P."/>
            <person name="Bell-Pedersen D."/>
            <person name="Nelson M.A."/>
            <person name="Werner-Washburne M."/>
            <person name="Selitrennikoff C.P."/>
            <person name="Kinsey J.A."/>
            <person name="Braun E.L."/>
            <person name="Zelter A."/>
            <person name="Schulte U."/>
            <person name="Kothe G.O."/>
            <person name="Jedd G."/>
            <person name="Mewes W."/>
            <person name="Staben C."/>
            <person name="Marcotte E."/>
            <person name="Greenberg D."/>
            <person name="Roy A."/>
            <person name="Foley K."/>
            <person name="Naylor J."/>
            <person name="Stange-Thomann N."/>
            <person name="Barrett R."/>
            <person name="Gnerre S."/>
            <person name="Kamal M."/>
            <person name="Kamvysselis M."/>
            <person name="Mauceli E."/>
            <person name="Bielke C."/>
            <person name="Rudd S."/>
            <person name="Frishman D."/>
            <person name="Krystofova S."/>
            <person name="Rasmussen C."/>
            <person name="Metzenberg R.L."/>
            <person name="Perkins D.D."/>
            <person name="Kroken S."/>
            <person name="Cogoni C."/>
            <person name="Macino G."/>
            <person name="Catcheside D."/>
            <person name="Li W."/>
            <person name="Pratt R.J."/>
            <person name="Osmani S.A."/>
            <person name="DeSouza C.P."/>
            <person name="Glass L."/>
            <person name="Orbach M.J."/>
            <person name="Berglund J.A."/>
            <person name="Voelker R."/>
            <person name="Yarden O."/>
            <person name="Plamann M."/>
            <person name="Seiler S."/>
            <person name="Dunlap J."/>
            <person name="Radford A."/>
            <person name="Aramayo R."/>
            <person name="Natvig D.O."/>
            <person name="Alex L.A."/>
            <person name="Mannhaupt G."/>
            <person name="Ebbole D.J."/>
            <person name="Freitag M."/>
            <person name="Paulsen I."/>
            <person name="Sachs M.S."/>
            <person name="Lander E.S."/>
            <person name="Nusbaum C."/>
            <person name="Birren B."/>
        </authorList>
    </citation>
    <scope>NUCLEOTIDE SEQUENCE [LARGE SCALE GENOMIC DNA]</scope>
    <source>
        <strain evidence="4">ATCC 24698 / 74-OR23-1A / CBS 708.71 / DSM 1257 / FGSC 987</strain>
    </source>
</reference>
<keyword evidence="4" id="KW-1185">Reference proteome</keyword>
<feature type="region of interest" description="Disordered" evidence="1">
    <location>
        <begin position="769"/>
        <end position="840"/>
    </location>
</feature>
<organism evidence="3 4">
    <name type="scientific">Neurospora crassa (strain ATCC 24698 / 74-OR23-1A / CBS 708.71 / DSM 1257 / FGSC 987)</name>
    <dbReference type="NCBI Taxonomy" id="367110"/>
    <lineage>
        <taxon>Eukaryota</taxon>
        <taxon>Fungi</taxon>
        <taxon>Dikarya</taxon>
        <taxon>Ascomycota</taxon>
        <taxon>Pezizomycotina</taxon>
        <taxon>Sordariomycetes</taxon>
        <taxon>Sordariomycetidae</taxon>
        <taxon>Sordariales</taxon>
        <taxon>Sordariaceae</taxon>
        <taxon>Neurospora</taxon>
    </lineage>
</organism>
<evidence type="ECO:0000313" key="3">
    <source>
        <dbReference type="EMBL" id="EAA31175.2"/>
    </source>
</evidence>
<dbReference type="GO" id="GO:0019005">
    <property type="term" value="C:SCF ubiquitin ligase complex"/>
    <property type="evidence" value="ECO:0000318"/>
    <property type="project" value="GO_Central"/>
</dbReference>
<feature type="compositionally biased region" description="Gly residues" evidence="1">
    <location>
        <begin position="190"/>
        <end position="209"/>
    </location>
</feature>
<evidence type="ECO:0000313" key="4">
    <source>
        <dbReference type="Proteomes" id="UP000001805"/>
    </source>
</evidence>